<name>A0A8T2JYQ1_9PIPI</name>
<reference evidence="1" key="1">
    <citation type="thesis" date="2020" institute="ProQuest LLC" country="789 East Eisenhower Parkway, Ann Arbor, MI, USA">
        <title>Comparative Genomics and Chromosome Evolution.</title>
        <authorList>
            <person name="Mudd A.B."/>
        </authorList>
    </citation>
    <scope>NUCLEOTIDE SEQUENCE</scope>
    <source>
        <strain evidence="1">Female2</strain>
        <tissue evidence="1">Blood</tissue>
    </source>
</reference>
<accession>A0A8T2JYQ1</accession>
<comment type="caution">
    <text evidence="1">The sequence shown here is derived from an EMBL/GenBank/DDBJ whole genome shotgun (WGS) entry which is preliminary data.</text>
</comment>
<keyword evidence="2" id="KW-1185">Reference proteome</keyword>
<gene>
    <name evidence="1" type="ORF">GDO86_015785</name>
</gene>
<evidence type="ECO:0000313" key="2">
    <source>
        <dbReference type="Proteomes" id="UP000812440"/>
    </source>
</evidence>
<protein>
    <submittedName>
        <fullName evidence="1">Uncharacterized protein</fullName>
    </submittedName>
</protein>
<sequence>MLLHDYTLLSITMKIWIHNGRVIFNSKICKYILCQVSHGDQKSAYTLKHSLVHLQKSLPAIAHDLVGIPRDVLVSANCQHRMSACTQTNTFHELLANVQRWQTGN</sequence>
<dbReference type="AlphaFoldDB" id="A0A8T2JYQ1"/>
<dbReference type="Proteomes" id="UP000812440">
    <property type="component" value="Chromosome 8_10"/>
</dbReference>
<proteinExistence type="predicted"/>
<evidence type="ECO:0000313" key="1">
    <source>
        <dbReference type="EMBL" id="KAG8448843.1"/>
    </source>
</evidence>
<dbReference type="EMBL" id="JAACNH010000003">
    <property type="protein sequence ID" value="KAG8448843.1"/>
    <property type="molecule type" value="Genomic_DNA"/>
</dbReference>
<organism evidence="1 2">
    <name type="scientific">Hymenochirus boettgeri</name>
    <name type="common">Congo dwarf clawed frog</name>
    <dbReference type="NCBI Taxonomy" id="247094"/>
    <lineage>
        <taxon>Eukaryota</taxon>
        <taxon>Metazoa</taxon>
        <taxon>Chordata</taxon>
        <taxon>Craniata</taxon>
        <taxon>Vertebrata</taxon>
        <taxon>Euteleostomi</taxon>
        <taxon>Amphibia</taxon>
        <taxon>Batrachia</taxon>
        <taxon>Anura</taxon>
        <taxon>Pipoidea</taxon>
        <taxon>Pipidae</taxon>
        <taxon>Pipinae</taxon>
        <taxon>Hymenochirus</taxon>
    </lineage>
</organism>